<evidence type="ECO:0000313" key="1">
    <source>
        <dbReference type="EMBL" id="NUU89688.1"/>
    </source>
</evidence>
<name>A0A6M2EZZ6_9ROSI</name>
<dbReference type="EMBL" id="GILB01009355">
    <property type="protein sequence ID" value="NUU89688.1"/>
    <property type="molecule type" value="Transcribed_RNA"/>
</dbReference>
<proteinExistence type="predicted"/>
<organism evidence="1">
    <name type="scientific">Populus davidiana</name>
    <dbReference type="NCBI Taxonomy" id="266767"/>
    <lineage>
        <taxon>Eukaryota</taxon>
        <taxon>Viridiplantae</taxon>
        <taxon>Streptophyta</taxon>
        <taxon>Embryophyta</taxon>
        <taxon>Tracheophyta</taxon>
        <taxon>Spermatophyta</taxon>
        <taxon>Magnoliopsida</taxon>
        <taxon>eudicotyledons</taxon>
        <taxon>Gunneridae</taxon>
        <taxon>Pentapetalae</taxon>
        <taxon>rosids</taxon>
        <taxon>fabids</taxon>
        <taxon>Malpighiales</taxon>
        <taxon>Salicaceae</taxon>
        <taxon>Saliceae</taxon>
        <taxon>Populus</taxon>
    </lineage>
</organism>
<sequence>MIKPTTLAFLLITNGCQQPSNSSPFEEISTGLICYMQLVLLWKHAYILFNHREHLLHGLFFSMTKRRIYSIPSRIRLQRGRIYSMTRSIIDEQGSSKKVIPFTLHIS</sequence>
<accession>A0A6M2EZZ6</accession>
<protein>
    <submittedName>
        <fullName evidence="1">Uncharacterized protein</fullName>
    </submittedName>
</protein>
<dbReference type="AlphaFoldDB" id="A0A6M2EZZ6"/>
<reference evidence="1" key="1">
    <citation type="submission" date="2020-03" db="EMBL/GenBank/DDBJ databases">
        <authorList>
            <person name="Zhang R."/>
        </authorList>
    </citation>
    <scope>NUCLEOTIDE SEQUENCE</scope>
</reference>